<reference evidence="2" key="1">
    <citation type="submission" date="2020-02" db="EMBL/GenBank/DDBJ databases">
        <authorList>
            <person name="Meier V. D."/>
        </authorList>
    </citation>
    <scope>NUCLEOTIDE SEQUENCE</scope>
    <source>
        <strain evidence="2">AVDCRST_MAG68</strain>
    </source>
</reference>
<evidence type="ECO:0000256" key="1">
    <source>
        <dbReference type="SAM" id="MobiDB-lite"/>
    </source>
</evidence>
<organism evidence="2">
    <name type="scientific">uncultured Gemmatimonadota bacterium</name>
    <dbReference type="NCBI Taxonomy" id="203437"/>
    <lineage>
        <taxon>Bacteria</taxon>
        <taxon>Pseudomonadati</taxon>
        <taxon>Gemmatimonadota</taxon>
        <taxon>environmental samples</taxon>
    </lineage>
</organism>
<proteinExistence type="predicted"/>
<sequence>GAATKPSRRARSASSDNNGLTRRHRDTEECCVSVSLCLCVSVSLCEIALSSGV</sequence>
<protein>
    <submittedName>
        <fullName evidence="2">Uncharacterized protein</fullName>
    </submittedName>
</protein>
<accession>A0A6J4MV21</accession>
<name>A0A6J4MV21_9BACT</name>
<feature type="region of interest" description="Disordered" evidence="1">
    <location>
        <begin position="1"/>
        <end position="26"/>
    </location>
</feature>
<dbReference type="AlphaFoldDB" id="A0A6J4MV21"/>
<feature type="non-terminal residue" evidence="2">
    <location>
        <position position="53"/>
    </location>
</feature>
<feature type="compositionally biased region" description="Basic residues" evidence="1">
    <location>
        <begin position="1"/>
        <end position="11"/>
    </location>
</feature>
<gene>
    <name evidence="2" type="ORF">AVDCRST_MAG68-5395</name>
</gene>
<feature type="non-terminal residue" evidence="2">
    <location>
        <position position="1"/>
    </location>
</feature>
<evidence type="ECO:0000313" key="2">
    <source>
        <dbReference type="EMBL" id="CAA9369773.1"/>
    </source>
</evidence>
<dbReference type="EMBL" id="CADCTW010000240">
    <property type="protein sequence ID" value="CAA9369773.1"/>
    <property type="molecule type" value="Genomic_DNA"/>
</dbReference>